<protein>
    <submittedName>
        <fullName evidence="4">Glutathione S-transferase family protein</fullName>
    </submittedName>
</protein>
<dbReference type="PROSITE" id="PS50404">
    <property type="entry name" value="GST_NTER"/>
    <property type="match status" value="1"/>
</dbReference>
<dbReference type="EMBL" id="JAEQNC010000001">
    <property type="protein sequence ID" value="MBL0370451.1"/>
    <property type="molecule type" value="Genomic_DNA"/>
</dbReference>
<dbReference type="Gene3D" id="1.20.1050.10">
    <property type="match status" value="1"/>
</dbReference>
<feature type="domain" description="GST N-terminal" evidence="2">
    <location>
        <begin position="1"/>
        <end position="80"/>
    </location>
</feature>
<dbReference type="PROSITE" id="PS50405">
    <property type="entry name" value="GST_CTER"/>
    <property type="match status" value="1"/>
</dbReference>
<reference evidence="4" key="1">
    <citation type="submission" date="2021-01" db="EMBL/GenBank/DDBJ databases">
        <title>Rhizobium sp. strain KVB221 16S ribosomal RNA gene Genome sequencing and assembly.</title>
        <authorList>
            <person name="Kang M."/>
        </authorList>
    </citation>
    <scope>NUCLEOTIDE SEQUENCE</scope>
    <source>
        <strain evidence="4">KVB221</strain>
    </source>
</reference>
<dbReference type="SFLD" id="SFLDG01150">
    <property type="entry name" value="Main.1:_Beta-like"/>
    <property type="match status" value="1"/>
</dbReference>
<dbReference type="CDD" id="cd03057">
    <property type="entry name" value="GST_N_Beta"/>
    <property type="match status" value="1"/>
</dbReference>
<evidence type="ECO:0000313" key="5">
    <source>
        <dbReference type="Proteomes" id="UP000633219"/>
    </source>
</evidence>
<comment type="caution">
    <text evidence="4">The sequence shown here is derived from an EMBL/GenBank/DDBJ whole genome shotgun (WGS) entry which is preliminary data.</text>
</comment>
<gene>
    <name evidence="4" type="ORF">JJB09_00275</name>
</gene>
<feature type="domain" description="GST C-terminal" evidence="3">
    <location>
        <begin position="86"/>
        <end position="206"/>
    </location>
</feature>
<dbReference type="Proteomes" id="UP000633219">
    <property type="component" value="Unassembled WGS sequence"/>
</dbReference>
<dbReference type="Gene3D" id="3.40.30.10">
    <property type="entry name" value="Glutaredoxin"/>
    <property type="match status" value="1"/>
</dbReference>
<evidence type="ECO:0000313" key="4">
    <source>
        <dbReference type="EMBL" id="MBL0370451.1"/>
    </source>
</evidence>
<organism evidence="4 5">
    <name type="scientific">Rhizobium setariae</name>
    <dbReference type="NCBI Taxonomy" id="2801340"/>
    <lineage>
        <taxon>Bacteria</taxon>
        <taxon>Pseudomonadati</taxon>
        <taxon>Pseudomonadota</taxon>
        <taxon>Alphaproteobacteria</taxon>
        <taxon>Hyphomicrobiales</taxon>
        <taxon>Rhizobiaceae</taxon>
        <taxon>Rhizobium/Agrobacterium group</taxon>
        <taxon>Rhizobium</taxon>
    </lineage>
</organism>
<dbReference type="SUPFAM" id="SSF52833">
    <property type="entry name" value="Thioredoxin-like"/>
    <property type="match status" value="1"/>
</dbReference>
<comment type="similarity">
    <text evidence="1">Belongs to the GST superfamily.</text>
</comment>
<dbReference type="InterPro" id="IPR036282">
    <property type="entry name" value="Glutathione-S-Trfase_C_sf"/>
</dbReference>
<dbReference type="RefSeq" id="WP_201651646.1">
    <property type="nucleotide sequence ID" value="NZ_JAEQNC010000001.1"/>
</dbReference>
<dbReference type="Pfam" id="PF02798">
    <property type="entry name" value="GST_N"/>
    <property type="match status" value="1"/>
</dbReference>
<dbReference type="PANTHER" id="PTHR44051">
    <property type="entry name" value="GLUTATHIONE S-TRANSFERASE-RELATED"/>
    <property type="match status" value="1"/>
</dbReference>
<accession>A0A936YLP7</accession>
<sequence length="206" mass="22860">MLKFFYSPGSCALASQIALEDAGADYELIRLDFKAGEQRGVDYLAVNPKGRVPALVTGRGILTENPAILAFIAQSFPEAELAPLDDAFAFGELQAFNSYLCSTVHVAHAHGRRGSRWATQQSSFEDMQQKVPENMAACFGLIEQSMFKGPWVMGDKYTVADPYLFTIARWLEGDGVDVKEYPKVSDHLNRMTQLESVQRALSRQSQ</sequence>
<dbReference type="InterPro" id="IPR036249">
    <property type="entry name" value="Thioredoxin-like_sf"/>
</dbReference>
<evidence type="ECO:0000259" key="3">
    <source>
        <dbReference type="PROSITE" id="PS50405"/>
    </source>
</evidence>
<dbReference type="SUPFAM" id="SSF47616">
    <property type="entry name" value="GST C-terminal domain-like"/>
    <property type="match status" value="1"/>
</dbReference>
<dbReference type="InterPro" id="IPR004045">
    <property type="entry name" value="Glutathione_S-Trfase_N"/>
</dbReference>
<evidence type="ECO:0000259" key="2">
    <source>
        <dbReference type="PROSITE" id="PS50404"/>
    </source>
</evidence>
<dbReference type="Pfam" id="PF00043">
    <property type="entry name" value="GST_C"/>
    <property type="match status" value="1"/>
</dbReference>
<dbReference type="PANTHER" id="PTHR44051:SF8">
    <property type="entry name" value="GLUTATHIONE S-TRANSFERASE GSTA"/>
    <property type="match status" value="1"/>
</dbReference>
<dbReference type="AlphaFoldDB" id="A0A936YLP7"/>
<dbReference type="InterPro" id="IPR010987">
    <property type="entry name" value="Glutathione-S-Trfase_C-like"/>
</dbReference>
<keyword evidence="5" id="KW-1185">Reference proteome</keyword>
<proteinExistence type="inferred from homology"/>
<dbReference type="CDD" id="cd03188">
    <property type="entry name" value="GST_C_Beta"/>
    <property type="match status" value="1"/>
</dbReference>
<dbReference type="InterPro" id="IPR040079">
    <property type="entry name" value="Glutathione_S-Trfase"/>
</dbReference>
<dbReference type="SFLD" id="SFLDG00358">
    <property type="entry name" value="Main_(cytGST)"/>
    <property type="match status" value="1"/>
</dbReference>
<dbReference type="SFLD" id="SFLDS00019">
    <property type="entry name" value="Glutathione_Transferase_(cytos"/>
    <property type="match status" value="1"/>
</dbReference>
<name>A0A936YLP7_9HYPH</name>
<dbReference type="InterPro" id="IPR004046">
    <property type="entry name" value="GST_C"/>
</dbReference>
<evidence type="ECO:0000256" key="1">
    <source>
        <dbReference type="RuleBase" id="RU003494"/>
    </source>
</evidence>